<gene>
    <name evidence="6" type="ORF">B0I71DRAFT_171123</name>
</gene>
<keyword evidence="2 5" id="KW-0812">Transmembrane</keyword>
<evidence type="ECO:0008006" key="8">
    <source>
        <dbReference type="Google" id="ProtNLM"/>
    </source>
</evidence>
<proteinExistence type="predicted"/>
<dbReference type="SUPFAM" id="SSF103473">
    <property type="entry name" value="MFS general substrate transporter"/>
    <property type="match status" value="1"/>
</dbReference>
<evidence type="ECO:0000313" key="6">
    <source>
        <dbReference type="EMBL" id="RDW25374.1"/>
    </source>
</evidence>
<comment type="subcellular location">
    <subcellularLocation>
        <location evidence="1">Membrane</location>
        <topology evidence="1">Multi-pass membrane protein</topology>
    </subcellularLocation>
</comment>
<organism evidence="6 7">
    <name type="scientific">Yarrowia lipolytica</name>
    <name type="common">Candida lipolytica</name>
    <dbReference type="NCBI Taxonomy" id="4952"/>
    <lineage>
        <taxon>Eukaryota</taxon>
        <taxon>Fungi</taxon>
        <taxon>Dikarya</taxon>
        <taxon>Ascomycota</taxon>
        <taxon>Saccharomycotina</taxon>
        <taxon>Dipodascomycetes</taxon>
        <taxon>Dipodascales</taxon>
        <taxon>Dipodascales incertae sedis</taxon>
        <taxon>Yarrowia</taxon>
    </lineage>
</organism>
<dbReference type="VEuPathDB" id="FungiDB:YALI1_F01157g"/>
<keyword evidence="4 5" id="KW-0472">Membrane</keyword>
<accession>A0A371C4Y8</accession>
<reference evidence="6 7" key="1">
    <citation type="submission" date="2018-07" db="EMBL/GenBank/DDBJ databases">
        <title>Draft Genome Assemblies for Five Robust Yarrowia lipolytica Strains Exhibiting High Lipid Production and Pentose Sugar Utilization and Sugar Alcohol Secretion from Undetoxified Lignocellulosic Biomass Hydrolysates.</title>
        <authorList>
            <consortium name="DOE Joint Genome Institute"/>
            <person name="Walker C."/>
            <person name="Ryu S."/>
            <person name="Na H."/>
            <person name="Zane M."/>
            <person name="LaButti K."/>
            <person name="Lipzen A."/>
            <person name="Haridas S."/>
            <person name="Barry K."/>
            <person name="Grigoriev I.V."/>
            <person name="Quarterman J."/>
            <person name="Slininger P."/>
            <person name="Dien B."/>
            <person name="Trinh C.T."/>
        </authorList>
    </citation>
    <scope>NUCLEOTIDE SEQUENCE [LARGE SCALE GENOMIC DNA]</scope>
    <source>
        <strain evidence="6 7">YB392</strain>
    </source>
</reference>
<protein>
    <recommendedName>
        <fullName evidence="8">Major facilitator superfamily (MFS) profile domain-containing protein</fullName>
    </recommendedName>
</protein>
<dbReference type="AlphaFoldDB" id="A0A371C4Y8"/>
<feature type="transmembrane region" description="Helical" evidence="5">
    <location>
        <begin position="45"/>
        <end position="66"/>
    </location>
</feature>
<dbReference type="PANTHER" id="PTHR23502:SF30">
    <property type="entry name" value="TRANSPORTER, PUTATIVE (AFU_ORTHOLOGUE AFUA_8G04702)-RELATED"/>
    <property type="match status" value="1"/>
</dbReference>
<dbReference type="GO" id="GO:0005886">
    <property type="term" value="C:plasma membrane"/>
    <property type="evidence" value="ECO:0007669"/>
    <property type="project" value="TreeGrafter"/>
</dbReference>
<evidence type="ECO:0000256" key="3">
    <source>
        <dbReference type="ARBA" id="ARBA00022989"/>
    </source>
</evidence>
<dbReference type="Proteomes" id="UP000256601">
    <property type="component" value="Unassembled WGS sequence"/>
</dbReference>
<sequence length="123" mass="13517">MLDYEVIPGTISFVDSSQSDIVLHPTPSCHPDHPLNRSYRRKLRMFSMVTYTVAVTVPSASIYSVLTSISHSTGLPLATLNQGTSYMFLLFDLGCIISQPLSHQFGKRPVHLVAVLGTALIQL</sequence>
<evidence type="ECO:0000256" key="2">
    <source>
        <dbReference type="ARBA" id="ARBA00022692"/>
    </source>
</evidence>
<evidence type="ECO:0000256" key="1">
    <source>
        <dbReference type="ARBA" id="ARBA00004141"/>
    </source>
</evidence>
<dbReference type="GO" id="GO:0022857">
    <property type="term" value="F:transmembrane transporter activity"/>
    <property type="evidence" value="ECO:0007669"/>
    <property type="project" value="TreeGrafter"/>
</dbReference>
<dbReference type="PANTHER" id="PTHR23502">
    <property type="entry name" value="MAJOR FACILITATOR SUPERFAMILY"/>
    <property type="match status" value="1"/>
</dbReference>
<name>A0A371C4Y8_YARLL</name>
<dbReference type="InterPro" id="IPR036259">
    <property type="entry name" value="MFS_trans_sf"/>
</dbReference>
<evidence type="ECO:0000313" key="7">
    <source>
        <dbReference type="Proteomes" id="UP000256601"/>
    </source>
</evidence>
<dbReference type="VEuPathDB" id="FungiDB:YALI0_F00726g"/>
<dbReference type="EMBL" id="KZ859004">
    <property type="protein sequence ID" value="RDW25374.1"/>
    <property type="molecule type" value="Genomic_DNA"/>
</dbReference>
<keyword evidence="3 5" id="KW-1133">Transmembrane helix</keyword>
<evidence type="ECO:0000256" key="5">
    <source>
        <dbReference type="SAM" id="Phobius"/>
    </source>
</evidence>
<evidence type="ECO:0000256" key="4">
    <source>
        <dbReference type="ARBA" id="ARBA00023136"/>
    </source>
</evidence>